<feature type="compositionally biased region" description="Polar residues" evidence="1">
    <location>
        <begin position="289"/>
        <end position="299"/>
    </location>
</feature>
<reference evidence="3 4" key="1">
    <citation type="submission" date="2018-06" db="EMBL/GenBank/DDBJ databases">
        <title>Comparative genomics reveals the genomic features of Rhizophagus irregularis, R. cerebriforme, R. diaphanum and Gigaspora rosea, and their symbiotic lifestyle signature.</title>
        <authorList>
            <person name="Morin E."/>
            <person name="San Clemente H."/>
            <person name="Chen E.C.H."/>
            <person name="De La Providencia I."/>
            <person name="Hainaut M."/>
            <person name="Kuo A."/>
            <person name="Kohler A."/>
            <person name="Murat C."/>
            <person name="Tang N."/>
            <person name="Roy S."/>
            <person name="Loubradou J."/>
            <person name="Henrissat B."/>
            <person name="Grigoriev I.V."/>
            <person name="Corradi N."/>
            <person name="Roux C."/>
            <person name="Martin F.M."/>
        </authorList>
    </citation>
    <scope>NUCLEOTIDE SEQUENCE [LARGE SCALE GENOMIC DNA]</scope>
    <source>
        <strain evidence="3 4">DAOM 194757</strain>
    </source>
</reference>
<feature type="transmembrane region" description="Helical" evidence="2">
    <location>
        <begin position="130"/>
        <end position="153"/>
    </location>
</feature>
<feature type="region of interest" description="Disordered" evidence="1">
    <location>
        <begin position="252"/>
        <end position="299"/>
    </location>
</feature>
<keyword evidence="2" id="KW-0472">Membrane</keyword>
<evidence type="ECO:0000256" key="1">
    <source>
        <dbReference type="SAM" id="MobiDB-lite"/>
    </source>
</evidence>
<evidence type="ECO:0000313" key="4">
    <source>
        <dbReference type="Proteomes" id="UP000266673"/>
    </source>
</evidence>
<protein>
    <submittedName>
        <fullName evidence="3">Uncharacterized protein</fullName>
    </submittedName>
</protein>
<feature type="transmembrane region" description="Helical" evidence="2">
    <location>
        <begin position="26"/>
        <end position="46"/>
    </location>
</feature>
<feature type="transmembrane region" description="Helical" evidence="2">
    <location>
        <begin position="83"/>
        <end position="103"/>
    </location>
</feature>
<keyword evidence="2" id="KW-0812">Transmembrane</keyword>
<feature type="compositionally biased region" description="Basic and acidic residues" evidence="1">
    <location>
        <begin position="348"/>
        <end position="358"/>
    </location>
</feature>
<gene>
    <name evidence="3" type="ORF">C2G38_2191543</name>
</gene>
<keyword evidence="4" id="KW-1185">Reference proteome</keyword>
<proteinExistence type="predicted"/>
<comment type="caution">
    <text evidence="3">The sequence shown here is derived from an EMBL/GenBank/DDBJ whole genome shotgun (WGS) entry which is preliminary data.</text>
</comment>
<dbReference type="Proteomes" id="UP000266673">
    <property type="component" value="Unassembled WGS sequence"/>
</dbReference>
<feature type="compositionally biased region" description="Low complexity" evidence="1">
    <location>
        <begin position="262"/>
        <end position="271"/>
    </location>
</feature>
<organism evidence="3 4">
    <name type="scientific">Gigaspora rosea</name>
    <dbReference type="NCBI Taxonomy" id="44941"/>
    <lineage>
        <taxon>Eukaryota</taxon>
        <taxon>Fungi</taxon>
        <taxon>Fungi incertae sedis</taxon>
        <taxon>Mucoromycota</taxon>
        <taxon>Glomeromycotina</taxon>
        <taxon>Glomeromycetes</taxon>
        <taxon>Diversisporales</taxon>
        <taxon>Gigasporaceae</taxon>
        <taxon>Gigaspora</taxon>
    </lineage>
</organism>
<feature type="transmembrane region" description="Helical" evidence="2">
    <location>
        <begin position="52"/>
        <end position="71"/>
    </location>
</feature>
<evidence type="ECO:0000313" key="3">
    <source>
        <dbReference type="EMBL" id="RIB15815.1"/>
    </source>
</evidence>
<accession>A0A397V0B0</accession>
<dbReference type="EMBL" id="QKWP01000720">
    <property type="protein sequence ID" value="RIB15815.1"/>
    <property type="molecule type" value="Genomic_DNA"/>
</dbReference>
<sequence length="380" mass="42951">MSILLYKTRQTNGTNLIKIIFNLGNCWRLAVTFAGFAVLPFVPLSLCLALQYLQALGDIIWREALSAFLLWRLKQIHNDRHDHWNSIILFTLKTLLTVPILLFQRVTVVYDPVSKAEACSTIYIPAQKYFIVASITLDIIIDIYVTVRLVQILRKANRNAAQISTNISHKSKRSLFTAVMYWNFLRMFLAFLVHIESAIGIALSYDYKVASDVTFVIIDYSIKLSLYIALSYAITIDAEIVKVIEGKNMNKDSAGTEKSFKSSPRSPYTPRSPRKYQDSQILSSSSDLPQYSPTEQGQISQLDENKHVVVSMKRLSFFEWATFVVGKRHKNKNSDDSYEEEIDVTGADVEKGFSERRGSGLSSVSSSSTSTNDINDTHAI</sequence>
<evidence type="ECO:0000256" key="2">
    <source>
        <dbReference type="SAM" id="Phobius"/>
    </source>
</evidence>
<feature type="compositionally biased region" description="Low complexity" evidence="1">
    <location>
        <begin position="359"/>
        <end position="371"/>
    </location>
</feature>
<feature type="transmembrane region" description="Helical" evidence="2">
    <location>
        <begin position="174"/>
        <end position="195"/>
    </location>
</feature>
<feature type="region of interest" description="Disordered" evidence="1">
    <location>
        <begin position="330"/>
        <end position="380"/>
    </location>
</feature>
<dbReference type="AlphaFoldDB" id="A0A397V0B0"/>
<feature type="compositionally biased region" description="Low complexity" evidence="1">
    <location>
        <begin position="278"/>
        <end position="288"/>
    </location>
</feature>
<dbReference type="OrthoDB" id="2416917at2759"/>
<keyword evidence="2" id="KW-1133">Transmembrane helix</keyword>
<name>A0A397V0B0_9GLOM</name>